<dbReference type="SUPFAM" id="SSF54637">
    <property type="entry name" value="Thioesterase/thiol ester dehydrase-isomerase"/>
    <property type="match status" value="1"/>
</dbReference>
<protein>
    <submittedName>
        <fullName evidence="4">Predicted thioesterase</fullName>
    </submittedName>
</protein>
<name>A0A1H0TFZ2_SELRU</name>
<dbReference type="OrthoDB" id="6902891at2"/>
<reference evidence="4 5" key="1">
    <citation type="submission" date="2016-10" db="EMBL/GenBank/DDBJ databases">
        <authorList>
            <person name="de Groot N.N."/>
        </authorList>
    </citation>
    <scope>NUCLEOTIDE SEQUENCE [LARGE SCALE GENOMIC DNA]</scope>
    <source>
        <strain evidence="4 5">S137</strain>
    </source>
</reference>
<dbReference type="InterPro" id="IPR054485">
    <property type="entry name" value="FlK-like_dom"/>
</dbReference>
<evidence type="ECO:0000256" key="1">
    <source>
        <dbReference type="PIRSR" id="PIRSR014972-1"/>
    </source>
</evidence>
<dbReference type="RefSeq" id="WP_074572807.1">
    <property type="nucleotide sequence ID" value="NZ_FNJQ01000023.1"/>
</dbReference>
<accession>A0A1H0TFZ2</accession>
<feature type="domain" description="Fluoroacetyl-CoA-specific thioesterase-like" evidence="3">
    <location>
        <begin position="18"/>
        <end position="121"/>
    </location>
</feature>
<sequence length="131" mass="13968">MELTDVEVGLKNVVTEEVTQAKTAQAMGSGSLPVYATPAMTCLMEKAATEALESLVPAGWTTVGISLHVAHKAATPVGMKVRAEAEVTAVEGRKVTFTVRAFDDAEEIGVGTHERFAVQKEKFLNKAQAKH</sequence>
<feature type="active site" evidence="1">
    <location>
        <position position="71"/>
    </location>
</feature>
<gene>
    <name evidence="4" type="ORF">SAMN05216366_12315</name>
</gene>
<dbReference type="Proteomes" id="UP000182412">
    <property type="component" value="Unassembled WGS sequence"/>
</dbReference>
<dbReference type="InterPro" id="IPR025540">
    <property type="entry name" value="FlK"/>
</dbReference>
<dbReference type="EMBL" id="FNJQ01000023">
    <property type="protein sequence ID" value="SDP52518.1"/>
    <property type="molecule type" value="Genomic_DNA"/>
</dbReference>
<evidence type="ECO:0000313" key="5">
    <source>
        <dbReference type="Proteomes" id="UP000182412"/>
    </source>
</evidence>
<organism evidence="4 5">
    <name type="scientific">Selenomonas ruminantium</name>
    <dbReference type="NCBI Taxonomy" id="971"/>
    <lineage>
        <taxon>Bacteria</taxon>
        <taxon>Bacillati</taxon>
        <taxon>Bacillota</taxon>
        <taxon>Negativicutes</taxon>
        <taxon>Selenomonadales</taxon>
        <taxon>Selenomonadaceae</taxon>
        <taxon>Selenomonas</taxon>
    </lineage>
</organism>
<dbReference type="AlphaFoldDB" id="A0A1H0TFZ2"/>
<feature type="active site" evidence="1">
    <location>
        <position position="45"/>
    </location>
</feature>
<dbReference type="PANTHER" id="PTHR36934:SF1">
    <property type="entry name" value="THIOESTERASE DOMAIN-CONTAINING PROTEIN"/>
    <property type="match status" value="1"/>
</dbReference>
<feature type="binding site" evidence="2">
    <location>
        <position position="64"/>
    </location>
    <ligand>
        <name>substrate</name>
    </ligand>
</feature>
<feature type="active site" evidence="1">
    <location>
        <position position="37"/>
    </location>
</feature>
<feature type="binding site" evidence="2">
    <location>
        <position position="64"/>
    </location>
    <ligand>
        <name>CoA</name>
        <dbReference type="ChEBI" id="CHEBI:57287"/>
    </ligand>
</feature>
<dbReference type="Gene3D" id="3.10.129.10">
    <property type="entry name" value="Hotdog Thioesterase"/>
    <property type="match status" value="1"/>
</dbReference>
<evidence type="ECO:0000256" key="2">
    <source>
        <dbReference type="PIRSR" id="PIRSR014972-2"/>
    </source>
</evidence>
<dbReference type="PANTHER" id="PTHR36934">
    <property type="entry name" value="BLR0278 PROTEIN"/>
    <property type="match status" value="1"/>
</dbReference>
<proteinExistence type="predicted"/>
<dbReference type="Pfam" id="PF22636">
    <property type="entry name" value="FlK"/>
    <property type="match status" value="1"/>
</dbReference>
<feature type="binding site" evidence="2">
    <location>
        <position position="115"/>
    </location>
    <ligand>
        <name>substrate</name>
    </ligand>
</feature>
<dbReference type="CDD" id="cd03440">
    <property type="entry name" value="hot_dog"/>
    <property type="match status" value="1"/>
</dbReference>
<dbReference type="InterPro" id="IPR029069">
    <property type="entry name" value="HotDog_dom_sf"/>
</dbReference>
<evidence type="ECO:0000259" key="3">
    <source>
        <dbReference type="Pfam" id="PF22636"/>
    </source>
</evidence>
<evidence type="ECO:0000313" key="4">
    <source>
        <dbReference type="EMBL" id="SDP52518.1"/>
    </source>
</evidence>
<dbReference type="PIRSF" id="PIRSF014972">
    <property type="entry name" value="FlK"/>
    <property type="match status" value="1"/>
</dbReference>